<organism evidence="5 6">
    <name type="scientific">Tulasnella calospora MUT 4182</name>
    <dbReference type="NCBI Taxonomy" id="1051891"/>
    <lineage>
        <taxon>Eukaryota</taxon>
        <taxon>Fungi</taxon>
        <taxon>Dikarya</taxon>
        <taxon>Basidiomycota</taxon>
        <taxon>Agaricomycotina</taxon>
        <taxon>Agaricomycetes</taxon>
        <taxon>Cantharellales</taxon>
        <taxon>Tulasnellaceae</taxon>
        <taxon>Tulasnella</taxon>
    </lineage>
</organism>
<evidence type="ECO:0000313" key="6">
    <source>
        <dbReference type="Proteomes" id="UP000054248"/>
    </source>
</evidence>
<dbReference type="EMBL" id="KN823223">
    <property type="protein sequence ID" value="KIO19406.1"/>
    <property type="molecule type" value="Genomic_DNA"/>
</dbReference>
<dbReference type="STRING" id="1051891.A0A0C3Q6I4"/>
<dbReference type="InterPro" id="IPR038765">
    <property type="entry name" value="Papain-like_cys_pep_sf"/>
</dbReference>
<dbReference type="SUPFAM" id="SSF54001">
    <property type="entry name" value="Cysteine proteinases"/>
    <property type="match status" value="1"/>
</dbReference>
<keyword evidence="2" id="KW-0645">Protease</keyword>
<feature type="domain" description="Ubiquitin-like protease family profile" evidence="4">
    <location>
        <begin position="40"/>
        <end position="220"/>
    </location>
</feature>
<keyword evidence="6" id="KW-1185">Reference proteome</keyword>
<dbReference type="PROSITE" id="PS50600">
    <property type="entry name" value="ULP_PROTEASE"/>
    <property type="match status" value="1"/>
</dbReference>
<gene>
    <name evidence="5" type="ORF">M407DRAFT_30946</name>
</gene>
<evidence type="ECO:0000313" key="5">
    <source>
        <dbReference type="EMBL" id="KIO19406.1"/>
    </source>
</evidence>
<dbReference type="OrthoDB" id="3175031at2759"/>
<evidence type="ECO:0000256" key="2">
    <source>
        <dbReference type="ARBA" id="ARBA00022670"/>
    </source>
</evidence>
<dbReference type="AlphaFoldDB" id="A0A0C3Q6I4"/>
<dbReference type="Gene3D" id="3.40.395.10">
    <property type="entry name" value="Adenoviral Proteinase, Chain A"/>
    <property type="match status" value="1"/>
</dbReference>
<proteinExistence type="inferred from homology"/>
<evidence type="ECO:0000256" key="1">
    <source>
        <dbReference type="ARBA" id="ARBA00005234"/>
    </source>
</evidence>
<dbReference type="Proteomes" id="UP000054248">
    <property type="component" value="Unassembled WGS sequence"/>
</dbReference>
<sequence length="284" mass="32361">MYWTFTHSRLAPPLSGNRIQDAVTGDLVAELRFYGTTMPADIPHEQLRNLEPGQWLTADLCSFYCYEVGNAYLEGAPGRWKDLVVLHSRTWDLRHWTAGAPQRVRVPGALQVLEHKYVAFPGNDTDSHFFLCIIIFPRDLLYDLNPNGTVRTMALILNSLQDMQPRNPERKIRDILRRLADGRQLREPELQDINVYLPMMPQQPNMYDCGLYPGHFLSVFLSAPETYIAHCTGKASIDGPLDIVWKHERVKAARDRLKSLVLASSEIRQAALDFNTDIPSPCAM</sequence>
<reference evidence="5 6" key="1">
    <citation type="submission" date="2014-04" db="EMBL/GenBank/DDBJ databases">
        <authorList>
            <consortium name="DOE Joint Genome Institute"/>
            <person name="Kuo A."/>
            <person name="Girlanda M."/>
            <person name="Perotto S."/>
            <person name="Kohler A."/>
            <person name="Nagy L.G."/>
            <person name="Floudas D."/>
            <person name="Copeland A."/>
            <person name="Barry K.W."/>
            <person name="Cichocki N."/>
            <person name="Veneault-Fourrey C."/>
            <person name="LaButti K."/>
            <person name="Lindquist E.A."/>
            <person name="Lipzen A."/>
            <person name="Lundell T."/>
            <person name="Morin E."/>
            <person name="Murat C."/>
            <person name="Sun H."/>
            <person name="Tunlid A."/>
            <person name="Henrissat B."/>
            <person name="Grigoriev I.V."/>
            <person name="Hibbett D.S."/>
            <person name="Martin F."/>
            <person name="Nordberg H.P."/>
            <person name="Cantor M.N."/>
            <person name="Hua S.X."/>
        </authorList>
    </citation>
    <scope>NUCLEOTIDE SEQUENCE [LARGE SCALE GENOMIC DNA]</scope>
    <source>
        <strain evidence="5 6">MUT 4182</strain>
    </source>
</reference>
<evidence type="ECO:0000259" key="4">
    <source>
        <dbReference type="PROSITE" id="PS50600"/>
    </source>
</evidence>
<dbReference type="GO" id="GO:0019783">
    <property type="term" value="F:ubiquitin-like protein peptidase activity"/>
    <property type="evidence" value="ECO:0007669"/>
    <property type="project" value="UniProtKB-ARBA"/>
</dbReference>
<name>A0A0C3Q6I4_9AGAM</name>
<evidence type="ECO:0000256" key="3">
    <source>
        <dbReference type="ARBA" id="ARBA00022801"/>
    </source>
</evidence>
<comment type="similarity">
    <text evidence="1">Belongs to the peptidase C48 family.</text>
</comment>
<dbReference type="HOGENOM" id="CLU_073670_0_0_1"/>
<keyword evidence="3" id="KW-0378">Hydrolase</keyword>
<dbReference type="GO" id="GO:0008234">
    <property type="term" value="F:cysteine-type peptidase activity"/>
    <property type="evidence" value="ECO:0007669"/>
    <property type="project" value="InterPro"/>
</dbReference>
<dbReference type="Pfam" id="PF02902">
    <property type="entry name" value="Peptidase_C48"/>
    <property type="match status" value="1"/>
</dbReference>
<protein>
    <recommendedName>
        <fullName evidence="4">Ubiquitin-like protease family profile domain-containing protein</fullName>
    </recommendedName>
</protein>
<dbReference type="GO" id="GO:0006508">
    <property type="term" value="P:proteolysis"/>
    <property type="evidence" value="ECO:0007669"/>
    <property type="project" value="UniProtKB-KW"/>
</dbReference>
<accession>A0A0C3Q6I4</accession>
<reference evidence="6" key="2">
    <citation type="submission" date="2015-01" db="EMBL/GenBank/DDBJ databases">
        <title>Evolutionary Origins and Diversification of the Mycorrhizal Mutualists.</title>
        <authorList>
            <consortium name="DOE Joint Genome Institute"/>
            <consortium name="Mycorrhizal Genomics Consortium"/>
            <person name="Kohler A."/>
            <person name="Kuo A."/>
            <person name="Nagy L.G."/>
            <person name="Floudas D."/>
            <person name="Copeland A."/>
            <person name="Barry K.W."/>
            <person name="Cichocki N."/>
            <person name="Veneault-Fourrey C."/>
            <person name="LaButti K."/>
            <person name="Lindquist E.A."/>
            <person name="Lipzen A."/>
            <person name="Lundell T."/>
            <person name="Morin E."/>
            <person name="Murat C."/>
            <person name="Riley R."/>
            <person name="Ohm R."/>
            <person name="Sun H."/>
            <person name="Tunlid A."/>
            <person name="Henrissat B."/>
            <person name="Grigoriev I.V."/>
            <person name="Hibbett D.S."/>
            <person name="Martin F."/>
        </authorList>
    </citation>
    <scope>NUCLEOTIDE SEQUENCE [LARGE SCALE GENOMIC DNA]</scope>
    <source>
        <strain evidence="6">MUT 4182</strain>
    </source>
</reference>
<dbReference type="InterPro" id="IPR003653">
    <property type="entry name" value="Peptidase_C48_C"/>
</dbReference>